<evidence type="ECO:0000313" key="3">
    <source>
        <dbReference type="Proteomes" id="UP000075714"/>
    </source>
</evidence>
<feature type="region of interest" description="Disordered" evidence="1">
    <location>
        <begin position="450"/>
        <end position="474"/>
    </location>
</feature>
<feature type="region of interest" description="Disordered" evidence="1">
    <location>
        <begin position="344"/>
        <end position="412"/>
    </location>
</feature>
<dbReference type="Proteomes" id="UP000075714">
    <property type="component" value="Unassembled WGS sequence"/>
</dbReference>
<feature type="compositionally biased region" description="Low complexity" evidence="1">
    <location>
        <begin position="623"/>
        <end position="633"/>
    </location>
</feature>
<comment type="caution">
    <text evidence="2">The sequence shown here is derived from an EMBL/GenBank/DDBJ whole genome shotgun (WGS) entry which is preliminary data.</text>
</comment>
<feature type="compositionally biased region" description="Gly residues" evidence="1">
    <location>
        <begin position="1389"/>
        <end position="1399"/>
    </location>
</feature>
<evidence type="ECO:0000256" key="1">
    <source>
        <dbReference type="SAM" id="MobiDB-lite"/>
    </source>
</evidence>
<feature type="region of interest" description="Disordered" evidence="1">
    <location>
        <begin position="608"/>
        <end position="657"/>
    </location>
</feature>
<feature type="compositionally biased region" description="Low complexity" evidence="1">
    <location>
        <begin position="1859"/>
        <end position="1881"/>
    </location>
</feature>
<feature type="compositionally biased region" description="Pro residues" evidence="1">
    <location>
        <begin position="1849"/>
        <end position="1858"/>
    </location>
</feature>
<name>A0A150GMS5_GONPE</name>
<feature type="compositionally biased region" description="Gly residues" evidence="1">
    <location>
        <begin position="634"/>
        <end position="653"/>
    </location>
</feature>
<dbReference type="EMBL" id="LSYV01000015">
    <property type="protein sequence ID" value="KXZ51032.1"/>
    <property type="molecule type" value="Genomic_DNA"/>
</dbReference>
<feature type="region of interest" description="Disordered" evidence="1">
    <location>
        <begin position="695"/>
        <end position="727"/>
    </location>
</feature>
<gene>
    <name evidence="2" type="ORF">GPECTOR_14g271</name>
</gene>
<feature type="compositionally biased region" description="Basic and acidic residues" evidence="1">
    <location>
        <begin position="1363"/>
        <end position="1375"/>
    </location>
</feature>
<feature type="region of interest" description="Disordered" evidence="1">
    <location>
        <begin position="1555"/>
        <end position="1603"/>
    </location>
</feature>
<feature type="compositionally biased region" description="Low complexity" evidence="1">
    <location>
        <begin position="1572"/>
        <end position="1603"/>
    </location>
</feature>
<protein>
    <submittedName>
        <fullName evidence="2">Uncharacterized protein</fullName>
    </submittedName>
</protein>
<proteinExistence type="predicted"/>
<accession>A0A150GMS5</accession>
<sequence length="2040" mass="200754">MDGVFPAPGSADPRQQLLRAAAQYLLSAPLYKDTIPRIGAHVAKAVPASRILLRRGLKPLLLDPENRGVFVWSALDETVVANLRRGSPTERALLRNLVAAARTAWPGGTPLAKLRRAASLALALLAPPDDPQAEHVCSMPWDGMRELLYSRHPQAVADLLPPAEIRYAAGPGQALVWADAALGDGDDGDGDGLHPLLRLLPDSEEELADGAPPLLRVATVTADREGSGGCGPQLQLFMENLLIHQMAADEPLQMVKCCAAALLASATHGPAGPHSMSAAALEPQLRRLMPASVAALRGPSAVRWLDERGWGGYLRVLNRGTRREMADDDVVQLRLEELLRDWPPAQLRGGADGPETAAPSSSSSAAPLAAPADAPARAVAAPAERSEPGPSGGPQGRVSGGGVSPPGAAPPNTAALPSAAALLSDLGYALQPVPTPAISAHAPLRAPYPLRFNQHLPPHGRQDPDPAPGGSADAASVSAAIATAWPGDEPLAVVRRCAATLLAGVTHGPAGPHAMTVGQLGSQLAGRARVAFQALPGPGRLLQVIETGAGTRLGAAGRACGLGVGAGVGTGTESSWPGGYLEYRKDVPQGSQGEAVVALQLPQLMRDWAQHQQQRQQERRQQHLGGAATTAAGGSSGNSGGNSSGGGGGGGGMAAAPTAAGNHVSPTAFGTAVGGTAGVGSLVGSAAWRAPGATDALPALQDPSPPPAGNPSTAGGEAAAPFAQSPSDALPASVSAAIAAAWPGDEPLQIVKRCAATLLAAATHGAAGHPSMLLAPMDKALSVRAAAAFAALPGPARAALGLRLSELVSDWEGQQQQRNGLAYASAAADTAGSSGAGADAGSGVGATQRATGPAAVQAAAPAAVAPSAGPGAARVGANAAGDLSAAIAAAWPGDEPLAVVKRCAATLLAAVTHGSSGPHAMKAGQLGNAVLARDRAAFRALRGTGKMSVLDESAAAAGYLVYRKEHREARSGAVLRLRLPDLLHDWVLRGGRQQQQQQPAARFPTADAAAAPSAASAAASAAAAAAVTRCGAAAGSAAPPAPAPVPQAASAYVLVRVPKTAAAASGICPSEGLAVAPAVAGVPGSAPSAPVAAPVATATLAPAAALSAGPSMGAAAGGGSDASYATSVAAAIAAAWPGDEPVQILKRRAAALLAEAAHGPAGPHSMAATRLGGALAAEEAAAFYALPGPRRLARLDEGQTVAGGAGAKGAAAGYLVYGMGPPTGQAFFRLQLAKLLSDWRNRQGRAAALPPCALPDSAPAAALPASVSAAIAAAWPGSEPLQVAKRCAAAVLAGVTNGSAGPHRLDVGELGTEVQRREPAAFEAIPGPGRTRKLDESRAEVGGYLVCDKVVFELRLPELLRDGQQEQRQQRRREQASAPATAAVTAGSSGAGADAGTGVGATQRATGPAVVQAAAPAAVAPASGPGVTRVGGNAADDLAAAIAAAWPGDEPLAVVKRCAAAVLAEVTHGSVGPHAMLGAPLGGLLAARERAAFRAIPSAGRLRRLADGAEAATGAGGTDGQYLMYSKPKDVVGAHGLEDGLLRLRLPELLRDWGRRGEGQPQAAGGGGGKTPSGAYPSAPAAASGPTALAPAQPSPDTAAPATAVASVPTSTVRKAIAAAWPGDEPLQIVKRCAATLLAAATHGAAGHPSMLLAQMDKALSVRAAAAFAALPGPARVRLLDEGGQAGAAGGGGAGPGYLQLTRLDGKAALGLRLSELAAEGAEAGRQASAPGPEAGCRLGESVASKCFQGPSMPPPPPDATAVAHIWMADDGGKAAGAKAGPAGTCGSDSAWVTSPAAPVKAPAVQGTREEVEEAGAMAAATAVPAAGAADEAPGGAAEGTAHEAHTEAPPPAAPPEAPAAAGPTGTAGDTDQAAAAGAGHKPPAVSVVWVAEPHSEVADRMVRHCLAGACVGLAVRTAGGVPAVLSFCAHGGGAARSDSTGITVDDPLAAATTSGAAGHGDGAAAWPPTVYVVDCLAGAEEEAAAAGGGGRGGSGGGGGGSGGSLLAAVRAVLEASHVAKVVHGCEQVRAMPYSVFCMP</sequence>
<organism evidence="2 3">
    <name type="scientific">Gonium pectorale</name>
    <name type="common">Green alga</name>
    <dbReference type="NCBI Taxonomy" id="33097"/>
    <lineage>
        <taxon>Eukaryota</taxon>
        <taxon>Viridiplantae</taxon>
        <taxon>Chlorophyta</taxon>
        <taxon>core chlorophytes</taxon>
        <taxon>Chlorophyceae</taxon>
        <taxon>CS clade</taxon>
        <taxon>Chlamydomonadales</taxon>
        <taxon>Volvocaceae</taxon>
        <taxon>Gonium</taxon>
    </lineage>
</organism>
<feature type="region of interest" description="Disordered" evidence="1">
    <location>
        <begin position="1363"/>
        <end position="1401"/>
    </location>
</feature>
<feature type="compositionally biased region" description="Low complexity" evidence="1">
    <location>
        <begin position="1376"/>
        <end position="1388"/>
    </location>
</feature>
<feature type="compositionally biased region" description="Low complexity" evidence="1">
    <location>
        <begin position="1815"/>
        <end position="1840"/>
    </location>
</feature>
<feature type="compositionally biased region" description="Gly residues" evidence="1">
    <location>
        <begin position="390"/>
        <end position="404"/>
    </location>
</feature>
<feature type="region of interest" description="Disordered" evidence="1">
    <location>
        <begin position="1799"/>
        <end position="1881"/>
    </location>
</feature>
<evidence type="ECO:0000313" key="2">
    <source>
        <dbReference type="EMBL" id="KXZ51032.1"/>
    </source>
</evidence>
<keyword evidence="3" id="KW-1185">Reference proteome</keyword>
<feature type="compositionally biased region" description="Low complexity" evidence="1">
    <location>
        <begin position="357"/>
        <end position="383"/>
    </location>
</feature>
<reference evidence="3" key="1">
    <citation type="journal article" date="2016" name="Nat. Commun.">
        <title>The Gonium pectorale genome demonstrates co-option of cell cycle regulation during the evolution of multicellularity.</title>
        <authorList>
            <person name="Hanschen E.R."/>
            <person name="Marriage T.N."/>
            <person name="Ferris P.J."/>
            <person name="Hamaji T."/>
            <person name="Toyoda A."/>
            <person name="Fujiyama A."/>
            <person name="Neme R."/>
            <person name="Noguchi H."/>
            <person name="Minakuchi Y."/>
            <person name="Suzuki M."/>
            <person name="Kawai-Toyooka H."/>
            <person name="Smith D.R."/>
            <person name="Sparks H."/>
            <person name="Anderson J."/>
            <person name="Bakaric R."/>
            <person name="Luria V."/>
            <person name="Karger A."/>
            <person name="Kirschner M.W."/>
            <person name="Durand P.M."/>
            <person name="Michod R.E."/>
            <person name="Nozaki H."/>
            <person name="Olson B.J."/>
        </authorList>
    </citation>
    <scope>NUCLEOTIDE SEQUENCE [LARGE SCALE GENOMIC DNA]</scope>
    <source>
        <strain evidence="3">NIES-2863</strain>
    </source>
</reference>